<name>A0A6M0H3G9_9CLOT</name>
<reference evidence="2 3" key="1">
    <citation type="submission" date="2020-02" db="EMBL/GenBank/DDBJ databases">
        <title>Genome assembly of a novel Clostridium senegalense strain.</title>
        <authorList>
            <person name="Gupta T.B."/>
            <person name="Jauregui R."/>
            <person name="Maclean P."/>
            <person name="Nawarathana A."/>
            <person name="Brightwell G."/>
        </authorList>
    </citation>
    <scope>NUCLEOTIDE SEQUENCE [LARGE SCALE GENOMIC DNA]</scope>
    <source>
        <strain evidence="2 3">AGRFS4</strain>
    </source>
</reference>
<protein>
    <submittedName>
        <fullName evidence="2">GNAT family N-acetyltransferase</fullName>
    </submittedName>
</protein>
<sequence>MYRYEFLNLINLKNFRRLVNKDYEFTKLQHKFLDEYENLPFIMKLFRYKNILLLKENEKYIGYMWVTRYEFKSYKINRIILENNYDIKLYTGFFNKFPVGAYFEIEGTFEQEELIMLERLGFKKFELLYEMKKEILQEYNISLEDNLQLKLFEKGKDEELRKDIQNKIFKAKGRADIEICDIVFEENQEYYIENASYFLMHEDKAIGYGQLIKEYENLYIVNLGVIPEFRGKAYSSFILRKLINIAISMGYKDIFLKCNEKNIAALTIYKKHEFEIISKYKMLGFTKTNKEKEII</sequence>
<dbReference type="CDD" id="cd04301">
    <property type="entry name" value="NAT_SF"/>
    <property type="match status" value="1"/>
</dbReference>
<keyword evidence="2" id="KW-0808">Transferase</keyword>
<evidence type="ECO:0000313" key="2">
    <source>
        <dbReference type="EMBL" id="NEU05077.1"/>
    </source>
</evidence>
<dbReference type="Proteomes" id="UP000481872">
    <property type="component" value="Unassembled WGS sequence"/>
</dbReference>
<accession>A0A6M0H3G9</accession>
<dbReference type="PROSITE" id="PS51186">
    <property type="entry name" value="GNAT"/>
    <property type="match status" value="1"/>
</dbReference>
<feature type="domain" description="N-acetyltransferase" evidence="1">
    <location>
        <begin position="147"/>
        <end position="295"/>
    </location>
</feature>
<dbReference type="Pfam" id="PF00583">
    <property type="entry name" value="Acetyltransf_1"/>
    <property type="match status" value="1"/>
</dbReference>
<dbReference type="InterPro" id="IPR000182">
    <property type="entry name" value="GNAT_dom"/>
</dbReference>
<organism evidence="2 3">
    <name type="scientific">Clostridium senegalense</name>
    <dbReference type="NCBI Taxonomy" id="1465809"/>
    <lineage>
        <taxon>Bacteria</taxon>
        <taxon>Bacillati</taxon>
        <taxon>Bacillota</taxon>
        <taxon>Clostridia</taxon>
        <taxon>Eubacteriales</taxon>
        <taxon>Clostridiaceae</taxon>
        <taxon>Clostridium</taxon>
    </lineage>
</organism>
<dbReference type="AlphaFoldDB" id="A0A6M0H3G9"/>
<evidence type="ECO:0000259" key="1">
    <source>
        <dbReference type="PROSITE" id="PS51186"/>
    </source>
</evidence>
<keyword evidence="3" id="KW-1185">Reference proteome</keyword>
<gene>
    <name evidence="2" type="ORF">G3M99_09465</name>
</gene>
<dbReference type="InterPro" id="IPR016181">
    <property type="entry name" value="Acyl_CoA_acyltransferase"/>
</dbReference>
<dbReference type="Gene3D" id="3.40.630.30">
    <property type="match status" value="1"/>
</dbReference>
<proteinExistence type="predicted"/>
<dbReference type="GO" id="GO:0016747">
    <property type="term" value="F:acyltransferase activity, transferring groups other than amino-acyl groups"/>
    <property type="evidence" value="ECO:0007669"/>
    <property type="project" value="InterPro"/>
</dbReference>
<comment type="caution">
    <text evidence="2">The sequence shown here is derived from an EMBL/GenBank/DDBJ whole genome shotgun (WGS) entry which is preliminary data.</text>
</comment>
<evidence type="ECO:0000313" key="3">
    <source>
        <dbReference type="Proteomes" id="UP000481872"/>
    </source>
</evidence>
<dbReference type="EMBL" id="JAAGPU010000015">
    <property type="protein sequence ID" value="NEU05077.1"/>
    <property type="molecule type" value="Genomic_DNA"/>
</dbReference>
<dbReference type="SUPFAM" id="SSF55729">
    <property type="entry name" value="Acyl-CoA N-acyltransferases (Nat)"/>
    <property type="match status" value="1"/>
</dbReference>
<dbReference type="RefSeq" id="WP_199869987.1">
    <property type="nucleotide sequence ID" value="NZ_JAAGPU010000015.1"/>
</dbReference>